<evidence type="ECO:0000256" key="2">
    <source>
        <dbReference type="ARBA" id="ARBA00022692"/>
    </source>
</evidence>
<name>A1D0S5_NEOFI</name>
<dbReference type="SUPFAM" id="SSF103473">
    <property type="entry name" value="MFS general substrate transporter"/>
    <property type="match status" value="1"/>
</dbReference>
<feature type="transmembrane region" description="Helical" evidence="5">
    <location>
        <begin position="194"/>
        <end position="213"/>
    </location>
</feature>
<gene>
    <name evidence="6" type="ORF">NFIA_041730</name>
</gene>
<proteinExistence type="predicted"/>
<dbReference type="PANTHER" id="PTHR48022:SF3">
    <property type="entry name" value="HEXOSE TRANSPORTER PROTEIN (AFU_ORTHOLOGUE AFUA_8G04480)-RELATED"/>
    <property type="match status" value="1"/>
</dbReference>
<dbReference type="PANTHER" id="PTHR48022">
    <property type="entry name" value="PLASTIDIC GLUCOSE TRANSPORTER 4"/>
    <property type="match status" value="1"/>
</dbReference>
<sequence length="259" mass="28990">MQTAAPSPTLFIVSRVFVGRSGAWFQSAAILVTELAYPTHRSKLVALYQCMYYYHAGGDEASPLVALQMQEITDSIRQEDEMANNARWSQMLKTKGNRHRFHISVTIGIAAQWNGVFNTTGVAAVGTAVIPFLFIYYAGYDLAYTPLLIAYPAEIWTYSLRSKGVALTYMCTYLALIFNQFINPIAMDAIGWKYYVVYICLLVVILINVWLTYPETRGYSLEEMVVVFDEVEADGGIATKASDMGVVSHLEDSHNTEKL</sequence>
<evidence type="ECO:0000256" key="1">
    <source>
        <dbReference type="ARBA" id="ARBA00004141"/>
    </source>
</evidence>
<dbReference type="GeneID" id="4592965"/>
<dbReference type="KEGG" id="nfi:NFIA_041730"/>
<dbReference type="EMBL" id="DS027686">
    <property type="protein sequence ID" value="EAW24595.1"/>
    <property type="molecule type" value="Genomic_DNA"/>
</dbReference>
<protein>
    <recommendedName>
        <fullName evidence="8">Sugar transporter</fullName>
    </recommendedName>
</protein>
<evidence type="ECO:0000256" key="4">
    <source>
        <dbReference type="ARBA" id="ARBA00023136"/>
    </source>
</evidence>
<evidence type="ECO:0000313" key="6">
    <source>
        <dbReference type="EMBL" id="EAW24595.1"/>
    </source>
</evidence>
<dbReference type="HOGENOM" id="CLU_1073979_0_0_1"/>
<evidence type="ECO:0000256" key="5">
    <source>
        <dbReference type="SAM" id="Phobius"/>
    </source>
</evidence>
<dbReference type="Proteomes" id="UP000006702">
    <property type="component" value="Unassembled WGS sequence"/>
</dbReference>
<dbReference type="OMA" id="MANNARW"/>
<dbReference type="OrthoDB" id="6133115at2759"/>
<organism evidence="6 7">
    <name type="scientific">Neosartorya fischeri (strain ATCC 1020 / DSM 3700 / CBS 544.65 / FGSC A1164 / JCM 1740 / NRRL 181 / WB 181)</name>
    <name type="common">Aspergillus fischerianus</name>
    <dbReference type="NCBI Taxonomy" id="331117"/>
    <lineage>
        <taxon>Eukaryota</taxon>
        <taxon>Fungi</taxon>
        <taxon>Dikarya</taxon>
        <taxon>Ascomycota</taxon>
        <taxon>Pezizomycotina</taxon>
        <taxon>Eurotiomycetes</taxon>
        <taxon>Eurotiomycetidae</taxon>
        <taxon>Eurotiales</taxon>
        <taxon>Aspergillaceae</taxon>
        <taxon>Aspergillus</taxon>
        <taxon>Aspergillus subgen. Fumigati</taxon>
    </lineage>
</organism>
<dbReference type="AlphaFoldDB" id="A1D0S5"/>
<dbReference type="InterPro" id="IPR050360">
    <property type="entry name" value="MFS_Sugar_Transporters"/>
</dbReference>
<reference evidence="7" key="1">
    <citation type="journal article" date="2008" name="PLoS Genet.">
        <title>Genomic islands in the pathogenic filamentous fungus Aspergillus fumigatus.</title>
        <authorList>
            <person name="Fedorova N.D."/>
            <person name="Khaldi N."/>
            <person name="Joardar V.S."/>
            <person name="Maiti R."/>
            <person name="Amedeo P."/>
            <person name="Anderson M.J."/>
            <person name="Crabtree J."/>
            <person name="Silva J.C."/>
            <person name="Badger J.H."/>
            <person name="Albarraq A."/>
            <person name="Angiuoli S."/>
            <person name="Bussey H."/>
            <person name="Bowyer P."/>
            <person name="Cotty P.J."/>
            <person name="Dyer P.S."/>
            <person name="Egan A."/>
            <person name="Galens K."/>
            <person name="Fraser-Liggett C.M."/>
            <person name="Haas B.J."/>
            <person name="Inman J.M."/>
            <person name="Kent R."/>
            <person name="Lemieux S."/>
            <person name="Malavazi I."/>
            <person name="Orvis J."/>
            <person name="Roemer T."/>
            <person name="Ronning C.M."/>
            <person name="Sundaram J.P."/>
            <person name="Sutton G."/>
            <person name="Turner G."/>
            <person name="Venter J.C."/>
            <person name="White O.R."/>
            <person name="Whitty B.R."/>
            <person name="Youngman P."/>
            <person name="Wolfe K.H."/>
            <person name="Goldman G.H."/>
            <person name="Wortman J.R."/>
            <person name="Jiang B."/>
            <person name="Denning D.W."/>
            <person name="Nierman W.C."/>
        </authorList>
    </citation>
    <scope>NUCLEOTIDE SEQUENCE [LARGE SCALE GENOMIC DNA]</scope>
    <source>
        <strain evidence="7">ATCC 1020 / DSM 3700 / CBS 544.65 / FGSC A1164 / JCM 1740 / NRRL 181 / WB 181</strain>
    </source>
</reference>
<accession>A1D0S5</accession>
<keyword evidence="4 5" id="KW-0472">Membrane</keyword>
<keyword evidence="7" id="KW-1185">Reference proteome</keyword>
<dbReference type="GO" id="GO:0005351">
    <property type="term" value="F:carbohydrate:proton symporter activity"/>
    <property type="evidence" value="ECO:0007669"/>
    <property type="project" value="TreeGrafter"/>
</dbReference>
<feature type="transmembrane region" description="Helical" evidence="5">
    <location>
        <begin position="164"/>
        <end position="182"/>
    </location>
</feature>
<dbReference type="Gene3D" id="1.20.1250.20">
    <property type="entry name" value="MFS general substrate transporter like domains"/>
    <property type="match status" value="1"/>
</dbReference>
<comment type="subcellular location">
    <subcellularLocation>
        <location evidence="1">Membrane</location>
        <topology evidence="1">Multi-pass membrane protein</topology>
    </subcellularLocation>
</comment>
<dbReference type="InterPro" id="IPR005828">
    <property type="entry name" value="MFS_sugar_transport-like"/>
</dbReference>
<evidence type="ECO:0000256" key="3">
    <source>
        <dbReference type="ARBA" id="ARBA00022989"/>
    </source>
</evidence>
<dbReference type="VEuPathDB" id="FungiDB:NFIA_041730"/>
<dbReference type="RefSeq" id="XP_001266492.1">
    <property type="nucleotide sequence ID" value="XM_001266491.1"/>
</dbReference>
<dbReference type="eggNOG" id="KOG0254">
    <property type="taxonomic scope" value="Eukaryota"/>
</dbReference>
<dbReference type="GO" id="GO:0016020">
    <property type="term" value="C:membrane"/>
    <property type="evidence" value="ECO:0007669"/>
    <property type="project" value="UniProtKB-SubCell"/>
</dbReference>
<dbReference type="Pfam" id="PF00083">
    <property type="entry name" value="Sugar_tr"/>
    <property type="match status" value="1"/>
</dbReference>
<dbReference type="InterPro" id="IPR036259">
    <property type="entry name" value="MFS_trans_sf"/>
</dbReference>
<keyword evidence="3 5" id="KW-1133">Transmembrane helix</keyword>
<keyword evidence="2 5" id="KW-0812">Transmembrane</keyword>
<evidence type="ECO:0008006" key="8">
    <source>
        <dbReference type="Google" id="ProtNLM"/>
    </source>
</evidence>
<evidence type="ECO:0000313" key="7">
    <source>
        <dbReference type="Proteomes" id="UP000006702"/>
    </source>
</evidence>
<feature type="transmembrane region" description="Helical" evidence="5">
    <location>
        <begin position="123"/>
        <end position="143"/>
    </location>
</feature>